<keyword evidence="3" id="KW-1185">Reference proteome</keyword>
<dbReference type="InterPro" id="IPR036691">
    <property type="entry name" value="Endo/exonu/phosph_ase_sf"/>
</dbReference>
<dbReference type="AlphaFoldDB" id="A0A1S8WL52"/>
<evidence type="ECO:0000313" key="3">
    <source>
        <dbReference type="Proteomes" id="UP000243686"/>
    </source>
</evidence>
<gene>
    <name evidence="2" type="ORF">X801_09023</name>
</gene>
<dbReference type="Pfam" id="PF22669">
    <property type="entry name" value="Exo_endo_phos2"/>
    <property type="match status" value="1"/>
</dbReference>
<dbReference type="InterPro" id="IPR000300">
    <property type="entry name" value="IPPc"/>
</dbReference>
<dbReference type="Proteomes" id="UP000243686">
    <property type="component" value="Unassembled WGS sequence"/>
</dbReference>
<feature type="domain" description="Inositol polyphosphate-related phosphatase" evidence="1">
    <location>
        <begin position="1"/>
        <end position="72"/>
    </location>
</feature>
<feature type="non-terminal residue" evidence="2">
    <location>
        <position position="1"/>
    </location>
</feature>
<name>A0A1S8WL52_OPIVI</name>
<dbReference type="EMBL" id="KV906199">
    <property type="protein sequence ID" value="OON15177.1"/>
    <property type="molecule type" value="Genomic_DNA"/>
</dbReference>
<proteinExistence type="predicted"/>
<accession>A0A1S8WL52</accession>
<dbReference type="GO" id="GO:0046856">
    <property type="term" value="P:phosphatidylinositol dephosphorylation"/>
    <property type="evidence" value="ECO:0007669"/>
    <property type="project" value="InterPro"/>
</dbReference>
<reference evidence="2 3" key="1">
    <citation type="submission" date="2015-03" db="EMBL/GenBank/DDBJ databases">
        <title>Draft genome of the nematode, Opisthorchis viverrini.</title>
        <authorList>
            <person name="Mitreva M."/>
        </authorList>
    </citation>
    <scope>NUCLEOTIDE SEQUENCE [LARGE SCALE GENOMIC DNA]</scope>
    <source>
        <strain evidence="2">Khon Kaen</strain>
    </source>
</reference>
<protein>
    <recommendedName>
        <fullName evidence="1">Inositol polyphosphate-related phosphatase domain-containing protein</fullName>
    </recommendedName>
</protein>
<dbReference type="PANTHER" id="PTHR47039">
    <property type="entry name" value="INOSITOL POLYPHOSPHATE 5-PHOSPHATASE E"/>
    <property type="match status" value="1"/>
</dbReference>
<evidence type="ECO:0000259" key="1">
    <source>
        <dbReference type="Pfam" id="PF22669"/>
    </source>
</evidence>
<evidence type="ECO:0000313" key="2">
    <source>
        <dbReference type="EMBL" id="OON15177.1"/>
    </source>
</evidence>
<sequence>QVFQQFEEGRIRFPPTYKYDINSDNFDTSEKCRVPAYTDRILYKVQKKGTVCCVHYDSIRTIRSSDHRPVYGYYTVCLKPGCDNVALAAGAFHRDIYIA</sequence>
<dbReference type="Gene3D" id="3.60.10.10">
    <property type="entry name" value="Endonuclease/exonuclease/phosphatase"/>
    <property type="match status" value="1"/>
</dbReference>
<dbReference type="InterPro" id="IPR053321">
    <property type="entry name" value="IPP-5-Phosphatase_Type_IV"/>
</dbReference>
<dbReference type="PANTHER" id="PTHR47039:SF1">
    <property type="entry name" value="INOSITOL POLYPHOSPHATE 5-PHOSPHATASE E"/>
    <property type="match status" value="1"/>
</dbReference>
<feature type="non-terminal residue" evidence="2">
    <location>
        <position position="99"/>
    </location>
</feature>
<dbReference type="GO" id="GO:0016791">
    <property type="term" value="F:phosphatase activity"/>
    <property type="evidence" value="ECO:0007669"/>
    <property type="project" value="InterPro"/>
</dbReference>
<dbReference type="SUPFAM" id="SSF56219">
    <property type="entry name" value="DNase I-like"/>
    <property type="match status" value="1"/>
</dbReference>
<organism evidence="2 3">
    <name type="scientific">Opisthorchis viverrini</name>
    <name type="common">Southeast Asian liver fluke</name>
    <dbReference type="NCBI Taxonomy" id="6198"/>
    <lineage>
        <taxon>Eukaryota</taxon>
        <taxon>Metazoa</taxon>
        <taxon>Spiralia</taxon>
        <taxon>Lophotrochozoa</taxon>
        <taxon>Platyhelminthes</taxon>
        <taxon>Trematoda</taxon>
        <taxon>Digenea</taxon>
        <taxon>Opisthorchiida</taxon>
        <taxon>Opisthorchiata</taxon>
        <taxon>Opisthorchiidae</taxon>
        <taxon>Opisthorchis</taxon>
    </lineage>
</organism>